<evidence type="ECO:0000313" key="2">
    <source>
        <dbReference type="EMBL" id="NPU64091.1"/>
    </source>
</evidence>
<feature type="region of interest" description="Disordered" evidence="1">
    <location>
        <begin position="27"/>
        <end position="48"/>
    </location>
</feature>
<evidence type="ECO:0000313" key="3">
    <source>
        <dbReference type="Proteomes" id="UP000886476"/>
    </source>
</evidence>
<organism evidence="2 3">
    <name type="scientific">Bradyrhizobium aeschynomenes</name>
    <dbReference type="NCBI Taxonomy" id="2734909"/>
    <lineage>
        <taxon>Bacteria</taxon>
        <taxon>Pseudomonadati</taxon>
        <taxon>Pseudomonadota</taxon>
        <taxon>Alphaproteobacteria</taxon>
        <taxon>Hyphomicrobiales</taxon>
        <taxon>Nitrobacteraceae</taxon>
        <taxon>Bradyrhizobium</taxon>
    </lineage>
</organism>
<keyword evidence="3" id="KW-1185">Reference proteome</keyword>
<evidence type="ECO:0000256" key="1">
    <source>
        <dbReference type="SAM" id="MobiDB-lite"/>
    </source>
</evidence>
<comment type="caution">
    <text evidence="2">The sequence shown here is derived from an EMBL/GenBank/DDBJ whole genome shotgun (WGS) entry which is preliminary data.</text>
</comment>
<sequence>MSAADKLFEFPAACGPELLVVKIADPSRQCGDEPPSIDRTVESVKRDG</sequence>
<dbReference type="EMBL" id="JABFDN010000001">
    <property type="protein sequence ID" value="NPU64091.1"/>
    <property type="molecule type" value="Genomic_DNA"/>
</dbReference>
<gene>
    <name evidence="2" type="ORF">HL667_03680</name>
</gene>
<dbReference type="RefSeq" id="WP_172109068.1">
    <property type="nucleotide sequence ID" value="NZ_JABFDM010000015.1"/>
</dbReference>
<reference evidence="2" key="1">
    <citation type="submission" date="2020-05" db="EMBL/GenBank/DDBJ databases">
        <title>Nod-independent and nitrogen-fixing Bradyrhizobium aeschynomene sp. nov. isolated from nodules of Aeschynomene indica.</title>
        <authorList>
            <person name="Zhang Z."/>
        </authorList>
    </citation>
    <scope>NUCLEOTIDE SEQUENCE</scope>
    <source>
        <strain evidence="2">83012</strain>
    </source>
</reference>
<accession>A0ABX2C757</accession>
<protein>
    <submittedName>
        <fullName evidence="2">Uncharacterized protein</fullName>
    </submittedName>
</protein>
<dbReference type="Proteomes" id="UP000886476">
    <property type="component" value="Unassembled WGS sequence"/>
</dbReference>
<feature type="compositionally biased region" description="Basic and acidic residues" evidence="1">
    <location>
        <begin position="39"/>
        <end position="48"/>
    </location>
</feature>
<name>A0ABX2C757_9BRAD</name>
<proteinExistence type="predicted"/>